<keyword evidence="2" id="KW-0732">Signal</keyword>
<sequence>MANRLLYLIGALLVAGTSVFFSRSPPSPDSGPPKLFPGRNNTVLFLTDAHPGMSNVHVATTHALLLSYPDLSIHYASFPKLEKTITSISNFAVHQNPTSNPIAFHPLVGKTYVESLDDTGFNIEKAIQPSGFRGIAALCNNMQTFLMPWTAPDYLATYKDILRVLGEIDPFIVVVDPMLGPALDAVRTQGRNHVVLSPNTLKDNFVSMQPWGSMFWKYPAISSGYPYPVPWHLIPANIYLNIRFIYSVLNTPHLAEKKVFLKANGIAKPLDVFSIYQKEYLWLTQSLPESEFPMPVIPDNVVTCGPIFRSSAPAAEQDPELAAWLSRAPTVLINLGSTVTFDEYGAGEMVHAIKNLLSNTTLQVLWKFNKRGIYSRDVFSEVWKEIEDGRLRLEKWLSIDPAAMMETGNIVASVHHGGANCFFEALGVGVPQIILPLWVDLYDYATRVEYLGIGAFGNPASAPNWTSQELSSSFSRVLDSGEESVRIGKKARDLGELSRKAGGKFRAAKEISKLARRGPE</sequence>
<accession>A0A1L7XXL9</accession>
<dbReference type="SUPFAM" id="SSF53756">
    <property type="entry name" value="UDP-Glycosyltransferase/glycogen phosphorylase"/>
    <property type="match status" value="1"/>
</dbReference>
<dbReference type="OrthoDB" id="407298at2759"/>
<keyword evidence="4" id="KW-1185">Reference proteome</keyword>
<dbReference type="Proteomes" id="UP000184330">
    <property type="component" value="Unassembled WGS sequence"/>
</dbReference>
<evidence type="ECO:0000313" key="3">
    <source>
        <dbReference type="EMBL" id="CZR69812.1"/>
    </source>
</evidence>
<dbReference type="STRING" id="576137.A0A1L7XXL9"/>
<gene>
    <name evidence="3" type="ORF">PAC_19712</name>
</gene>
<dbReference type="EMBL" id="FJOG01000081">
    <property type="protein sequence ID" value="CZR69812.1"/>
    <property type="molecule type" value="Genomic_DNA"/>
</dbReference>
<feature type="chain" id="PRO_5012996113" description="UDP-glucoronosyl and UDP-glucosyl transferase family protein" evidence="2">
    <location>
        <begin position="17"/>
        <end position="520"/>
    </location>
</feature>
<dbReference type="Pfam" id="PF00201">
    <property type="entry name" value="UDPGT"/>
    <property type="match status" value="1"/>
</dbReference>
<dbReference type="InterPro" id="IPR050426">
    <property type="entry name" value="Glycosyltransferase_28"/>
</dbReference>
<dbReference type="AlphaFoldDB" id="A0A1L7XXL9"/>
<dbReference type="InterPro" id="IPR002213">
    <property type="entry name" value="UDP_glucos_trans"/>
</dbReference>
<organism evidence="3 4">
    <name type="scientific">Phialocephala subalpina</name>
    <dbReference type="NCBI Taxonomy" id="576137"/>
    <lineage>
        <taxon>Eukaryota</taxon>
        <taxon>Fungi</taxon>
        <taxon>Dikarya</taxon>
        <taxon>Ascomycota</taxon>
        <taxon>Pezizomycotina</taxon>
        <taxon>Leotiomycetes</taxon>
        <taxon>Helotiales</taxon>
        <taxon>Mollisiaceae</taxon>
        <taxon>Phialocephala</taxon>
        <taxon>Phialocephala fortinii species complex</taxon>
    </lineage>
</organism>
<reference evidence="3 4" key="1">
    <citation type="submission" date="2016-03" db="EMBL/GenBank/DDBJ databases">
        <authorList>
            <person name="Ploux O."/>
        </authorList>
    </citation>
    <scope>NUCLEOTIDE SEQUENCE [LARGE SCALE GENOMIC DNA]</scope>
    <source>
        <strain evidence="3 4">UAMH 11012</strain>
    </source>
</reference>
<dbReference type="PANTHER" id="PTHR48050:SF13">
    <property type="entry name" value="STEROL 3-BETA-GLUCOSYLTRANSFERASE UGT80A2"/>
    <property type="match status" value="1"/>
</dbReference>
<feature type="signal peptide" evidence="2">
    <location>
        <begin position="1"/>
        <end position="16"/>
    </location>
</feature>
<evidence type="ECO:0000256" key="2">
    <source>
        <dbReference type="SAM" id="SignalP"/>
    </source>
</evidence>
<keyword evidence="1" id="KW-0808">Transferase</keyword>
<name>A0A1L7XXL9_9HELO</name>
<evidence type="ECO:0008006" key="5">
    <source>
        <dbReference type="Google" id="ProtNLM"/>
    </source>
</evidence>
<evidence type="ECO:0000256" key="1">
    <source>
        <dbReference type="ARBA" id="ARBA00022679"/>
    </source>
</evidence>
<proteinExistence type="predicted"/>
<evidence type="ECO:0000313" key="4">
    <source>
        <dbReference type="Proteomes" id="UP000184330"/>
    </source>
</evidence>
<dbReference type="GO" id="GO:0008194">
    <property type="term" value="F:UDP-glycosyltransferase activity"/>
    <property type="evidence" value="ECO:0007669"/>
    <property type="project" value="InterPro"/>
</dbReference>
<dbReference type="Gene3D" id="3.40.50.2000">
    <property type="entry name" value="Glycogen Phosphorylase B"/>
    <property type="match status" value="2"/>
</dbReference>
<protein>
    <recommendedName>
        <fullName evidence="5">UDP-glucoronosyl and UDP-glucosyl transferase family protein</fullName>
    </recommendedName>
</protein>
<dbReference type="PANTHER" id="PTHR48050">
    <property type="entry name" value="STEROL 3-BETA-GLUCOSYLTRANSFERASE"/>
    <property type="match status" value="1"/>
</dbReference>